<feature type="region of interest" description="Disordered" evidence="13">
    <location>
        <begin position="553"/>
        <end position="593"/>
    </location>
</feature>
<dbReference type="InterPro" id="IPR035985">
    <property type="entry name" value="Ubiquitin-activating_enz"/>
</dbReference>
<feature type="binding site" evidence="10">
    <location>
        <position position="68"/>
    </location>
    <ligand>
        <name>ATP</name>
        <dbReference type="ChEBI" id="CHEBI:30616"/>
    </ligand>
</feature>
<dbReference type="PROSITE" id="PS51257">
    <property type="entry name" value="PROKAR_LIPOPROTEIN"/>
    <property type="match status" value="1"/>
</dbReference>
<protein>
    <recommendedName>
        <fullName evidence="8">SUMO-activating enzyme subunit</fullName>
    </recommendedName>
</protein>
<dbReference type="InterPro" id="IPR019572">
    <property type="entry name" value="UBA_E1_SCCH"/>
</dbReference>
<dbReference type="GO" id="GO:0031510">
    <property type="term" value="C:SUMO activating enzyme complex"/>
    <property type="evidence" value="ECO:0007669"/>
    <property type="project" value="UniProtKB-UniRule"/>
</dbReference>
<evidence type="ECO:0000256" key="1">
    <source>
        <dbReference type="ARBA" id="ARBA00004718"/>
    </source>
</evidence>
<reference evidence="18" key="1">
    <citation type="submission" date="2012-08" db="EMBL/GenBank/DDBJ databases">
        <title>The Genome Sequence of Wuchereria bancrofti.</title>
        <authorList>
            <person name="Nutman T.B."/>
            <person name="Fink D.L."/>
            <person name="Russ C."/>
            <person name="Young S."/>
            <person name="Zeng Q."/>
            <person name="Koehrsen M."/>
            <person name="Alvarado L."/>
            <person name="Berlin A."/>
            <person name="Chapman S.B."/>
            <person name="Chen Z."/>
            <person name="Freedman E."/>
            <person name="Gellesch M."/>
            <person name="Goldberg J."/>
            <person name="Griggs A."/>
            <person name="Gujja S."/>
            <person name="Heilman E.R."/>
            <person name="Heiman D."/>
            <person name="Hepburn T."/>
            <person name="Howarth C."/>
            <person name="Jen D."/>
            <person name="Larson L."/>
            <person name="Lewis B."/>
            <person name="Mehta T."/>
            <person name="Park D."/>
            <person name="Pearson M."/>
            <person name="Roberts A."/>
            <person name="Saif S."/>
            <person name="Shea T."/>
            <person name="Shenoy N."/>
            <person name="Sisk P."/>
            <person name="Stolte C."/>
            <person name="Sykes S."/>
            <person name="Walk T."/>
            <person name="White J."/>
            <person name="Yandava C."/>
            <person name="Haas B."/>
            <person name="Henn M.R."/>
            <person name="Nusbaum C."/>
            <person name="Birren B."/>
        </authorList>
    </citation>
    <scope>NUCLEOTIDE SEQUENCE [LARGE SCALE GENOMIC DNA]</scope>
    <source>
        <strain evidence="18">NA</strain>
    </source>
</reference>
<dbReference type="InterPro" id="IPR042449">
    <property type="entry name" value="Ub-E1_IAD_1"/>
</dbReference>
<dbReference type="Gene3D" id="3.10.290.20">
    <property type="entry name" value="Ubiquitin-like 2 activating enzyme e1b. Chain: B, domain 3"/>
    <property type="match status" value="1"/>
</dbReference>
<dbReference type="GO" id="GO:0005737">
    <property type="term" value="C:cytoplasm"/>
    <property type="evidence" value="ECO:0007669"/>
    <property type="project" value="TreeGrafter"/>
</dbReference>
<feature type="binding site" evidence="11">
    <location>
        <position position="154"/>
    </location>
    <ligand>
        <name>Zn(2+)</name>
        <dbReference type="ChEBI" id="CHEBI:29105"/>
    </ligand>
</feature>
<evidence type="ECO:0000313" key="18">
    <source>
        <dbReference type="Proteomes" id="UP000004810"/>
    </source>
</evidence>
<dbReference type="Pfam" id="PF14732">
    <property type="entry name" value="UAE_UbL"/>
    <property type="match status" value="1"/>
</dbReference>
<dbReference type="PANTHER" id="PTHR10953:SF5">
    <property type="entry name" value="SUMO-ACTIVATING ENZYME SUBUNIT 2"/>
    <property type="match status" value="1"/>
</dbReference>
<dbReference type="PANTHER" id="PTHR10953">
    <property type="entry name" value="UBIQUITIN-ACTIVATING ENZYME E1"/>
    <property type="match status" value="1"/>
</dbReference>
<evidence type="ECO:0000259" key="16">
    <source>
        <dbReference type="Pfam" id="PF14732"/>
    </source>
</evidence>
<dbReference type="EMBL" id="ADBV01001789">
    <property type="protein sequence ID" value="EJW84142.1"/>
    <property type="molecule type" value="Genomic_DNA"/>
</dbReference>
<feature type="binding site" evidence="10">
    <location>
        <begin position="52"/>
        <end position="55"/>
    </location>
    <ligand>
        <name>ATP</name>
        <dbReference type="ChEBI" id="CHEBI:30616"/>
    </ligand>
</feature>
<comment type="similarity">
    <text evidence="2 8">Belongs to the ubiquitin-activating E1 family.</text>
</comment>
<dbReference type="Gene3D" id="3.50.50.80">
    <property type="entry name" value="Ubiquitin-activating enzyme E1, inactive adenylation domain, subdomain 1"/>
    <property type="match status" value="1"/>
</dbReference>
<evidence type="ECO:0000256" key="10">
    <source>
        <dbReference type="PIRSR" id="PIRSR039133-2"/>
    </source>
</evidence>
<evidence type="ECO:0000256" key="7">
    <source>
        <dbReference type="ARBA" id="ARBA00022840"/>
    </source>
</evidence>
<dbReference type="GO" id="GO:0046872">
    <property type="term" value="F:metal ion binding"/>
    <property type="evidence" value="ECO:0007669"/>
    <property type="project" value="UniProtKB-KW"/>
</dbReference>
<feature type="binding site" evidence="10">
    <location>
        <position position="44"/>
    </location>
    <ligand>
        <name>ATP</name>
        <dbReference type="ChEBI" id="CHEBI:30616"/>
    </ligand>
</feature>
<keyword evidence="5 8" id="KW-0833">Ubl conjugation pathway</keyword>
<evidence type="ECO:0000256" key="13">
    <source>
        <dbReference type="SAM" id="MobiDB-lite"/>
    </source>
</evidence>
<evidence type="ECO:0000256" key="4">
    <source>
        <dbReference type="ARBA" id="ARBA00022741"/>
    </source>
</evidence>
<keyword evidence="7 8" id="KW-0067">ATP-binding</keyword>
<dbReference type="InterPro" id="IPR028077">
    <property type="entry name" value="UAE_UbL_dom"/>
</dbReference>
<feature type="region of interest" description="Disordered" evidence="13">
    <location>
        <begin position="199"/>
        <end position="246"/>
    </location>
</feature>
<comment type="pathway">
    <text evidence="1 8">Protein modification; protein sumoylation.</text>
</comment>
<keyword evidence="6 8" id="KW-0862">Zinc</keyword>
<keyword evidence="4 8" id="KW-0547">Nucleotide-binding</keyword>
<evidence type="ECO:0000259" key="15">
    <source>
        <dbReference type="Pfam" id="PF10585"/>
    </source>
</evidence>
<dbReference type="InterPro" id="IPR033127">
    <property type="entry name" value="UBQ-activ_enz_E1_Cys_AS"/>
</dbReference>
<evidence type="ECO:0000256" key="9">
    <source>
        <dbReference type="PIRSR" id="PIRSR039133-1"/>
    </source>
</evidence>
<feature type="binding site" evidence="10">
    <location>
        <begin position="20"/>
        <end position="25"/>
    </location>
    <ligand>
        <name>ATP</name>
        <dbReference type="ChEBI" id="CHEBI:30616"/>
    </ligand>
</feature>
<dbReference type="PROSITE" id="PS00865">
    <property type="entry name" value="UBIQUITIN_ACTIVAT_2"/>
    <property type="match status" value="1"/>
</dbReference>
<sequence length="593" mass="66424">MTWRNEKFLEILQCPVLVVGVGGIGCELLKNLALTGFSKIEIIDLDTIDVSNLNRQFLFRREHVGKSKAIIAAEAIRSIAPNVEIVCYHDSVLKEEYGMEFFQKFAVVLSALDNIAARNHINRLCLAARVPLIESGSSGYLGHVRPIIRDYTECYECNPKIMQKTYPGCTIRNTPSEHIHCTVWAKHLFNQLFGEPDNENEVSPDLTDNGNLDSPIINSDEENGNSALSTEQNDDGNPSMHGDNGGLLSRINTRKWAAENGYDPKILFRKFFYNDINYLLTMKHLWKQRRKPFPLDWDNLPNENASSSNSEPNAELWTVLQCRDEFEKALSALSERVKDGSVLSWDKDDEPAMHFVAACANLRAHVFSIPLKTLFDIKSMAGNIIPAIATTNAIVAGLIVAEALKVVFGTKDKLRNVFIKPKPNPRGKILIEEMPSKPNQKCYVCSERREITLRLNVKLTTVLSLENKFLKGILHMVAPDVMIPLAGIIIISSEEGETTGKQSNERILEKVGVVHGCILECDDFLQRLALRIRIEHTNELKADEFMIAMDTGATATNGQKDGNDESRMKRSLSEAADEYSPAKIRKTDGEIVP</sequence>
<feature type="domain" description="Ubiquitin-activating enzyme SCCH" evidence="15">
    <location>
        <begin position="318"/>
        <end position="376"/>
    </location>
</feature>
<dbReference type="UniPathway" id="UPA00886"/>
<name>J9F3V1_WUCBA</name>
<dbReference type="GO" id="GO:0016925">
    <property type="term" value="P:protein sumoylation"/>
    <property type="evidence" value="ECO:0007669"/>
    <property type="project" value="UniProtKB-UniRule"/>
</dbReference>
<feature type="domain" description="Ubiquitin/SUMO-activating enzyme ubiquitin-like" evidence="16">
    <location>
        <begin position="453"/>
        <end position="540"/>
    </location>
</feature>
<dbReference type="Pfam" id="PF00899">
    <property type="entry name" value="ThiF"/>
    <property type="match status" value="1"/>
</dbReference>
<dbReference type="SUPFAM" id="SSF69572">
    <property type="entry name" value="Activating enzymes of the ubiquitin-like proteins"/>
    <property type="match status" value="1"/>
</dbReference>
<accession>J9F3V1</accession>
<dbReference type="InterPro" id="IPR030661">
    <property type="entry name" value="Uba2"/>
</dbReference>
<comment type="caution">
    <text evidence="17">The sequence shown here is derived from an EMBL/GenBank/DDBJ whole genome shotgun (WGS) entry which is preliminary data.</text>
</comment>
<dbReference type="InterPro" id="IPR023318">
    <property type="entry name" value="Ub_act_enz_dom_a_sf"/>
</dbReference>
<organism evidence="17 18">
    <name type="scientific">Wuchereria bancrofti</name>
    <dbReference type="NCBI Taxonomy" id="6293"/>
    <lineage>
        <taxon>Eukaryota</taxon>
        <taxon>Metazoa</taxon>
        <taxon>Ecdysozoa</taxon>
        <taxon>Nematoda</taxon>
        <taxon>Chromadorea</taxon>
        <taxon>Rhabditida</taxon>
        <taxon>Spirurina</taxon>
        <taxon>Spiruromorpha</taxon>
        <taxon>Filarioidea</taxon>
        <taxon>Onchocercidae</taxon>
        <taxon>Wuchereria</taxon>
    </lineage>
</organism>
<dbReference type="Pfam" id="PF10585">
    <property type="entry name" value="UBA_E1_SCCH"/>
    <property type="match status" value="1"/>
</dbReference>
<proteinExistence type="inferred from homology"/>
<evidence type="ECO:0000256" key="2">
    <source>
        <dbReference type="ARBA" id="ARBA00005673"/>
    </source>
</evidence>
<dbReference type="FunFam" id="3.50.50.80:FF:000002">
    <property type="entry name" value="SUMO-activating enzyme subunit 2"/>
    <property type="match status" value="1"/>
</dbReference>
<feature type="binding site" evidence="11">
    <location>
        <position position="445"/>
    </location>
    <ligand>
        <name>Zn(2+)</name>
        <dbReference type="ChEBI" id="CHEBI:29105"/>
    </ligand>
</feature>
<feature type="active site" description="Glycyl thioester intermediate" evidence="9 12">
    <location>
        <position position="169"/>
    </location>
</feature>
<evidence type="ECO:0000256" key="3">
    <source>
        <dbReference type="ARBA" id="ARBA00022723"/>
    </source>
</evidence>
<feature type="binding site" evidence="10">
    <location>
        <begin position="113"/>
        <end position="118"/>
    </location>
    <ligand>
        <name>ATP</name>
        <dbReference type="ChEBI" id="CHEBI:30616"/>
    </ligand>
</feature>
<evidence type="ECO:0000256" key="11">
    <source>
        <dbReference type="PIRSR" id="PIRSR039133-3"/>
    </source>
</evidence>
<keyword evidence="3 8" id="KW-0479">Metal-binding</keyword>
<dbReference type="PIRSF" id="PIRSF039133">
    <property type="entry name" value="SUMO_E1B"/>
    <property type="match status" value="1"/>
</dbReference>
<evidence type="ECO:0000256" key="8">
    <source>
        <dbReference type="PIRNR" id="PIRNR039133"/>
    </source>
</evidence>
<dbReference type="Proteomes" id="UP000004810">
    <property type="component" value="Unassembled WGS sequence"/>
</dbReference>
<dbReference type="Gene3D" id="1.10.10.520">
    <property type="entry name" value="Ubiquitin activating enzymes (Uba3). Chain: B, domain 2"/>
    <property type="match status" value="1"/>
</dbReference>
<feature type="compositionally biased region" description="Basic and acidic residues" evidence="13">
    <location>
        <begin position="561"/>
        <end position="572"/>
    </location>
</feature>
<dbReference type="AlphaFoldDB" id="J9F3V1"/>
<evidence type="ECO:0000259" key="14">
    <source>
        <dbReference type="Pfam" id="PF00899"/>
    </source>
</evidence>
<comment type="subunit">
    <text evidence="8">Heterodimer.</text>
</comment>
<evidence type="ECO:0000256" key="12">
    <source>
        <dbReference type="PROSITE-ProRule" id="PRU10132"/>
    </source>
</evidence>
<evidence type="ECO:0000256" key="5">
    <source>
        <dbReference type="ARBA" id="ARBA00022786"/>
    </source>
</evidence>
<dbReference type="InterPro" id="IPR045886">
    <property type="entry name" value="ThiF/MoeB/HesA"/>
</dbReference>
<gene>
    <name evidence="17" type="ORF">WUBG_04945</name>
</gene>
<evidence type="ECO:0000256" key="6">
    <source>
        <dbReference type="ARBA" id="ARBA00022833"/>
    </source>
</evidence>
<dbReference type="GO" id="GO:0005524">
    <property type="term" value="F:ATP binding"/>
    <property type="evidence" value="ECO:0007669"/>
    <property type="project" value="UniProtKB-UniRule"/>
</dbReference>
<feature type="binding site" evidence="11">
    <location>
        <position position="157"/>
    </location>
    <ligand>
        <name>Zn(2+)</name>
        <dbReference type="ChEBI" id="CHEBI:29105"/>
    </ligand>
</feature>
<feature type="binding site" evidence="11">
    <location>
        <position position="442"/>
    </location>
    <ligand>
        <name>Zn(2+)</name>
        <dbReference type="ChEBI" id="CHEBI:29105"/>
    </ligand>
</feature>
<evidence type="ECO:0000313" key="17">
    <source>
        <dbReference type="EMBL" id="EJW84142.1"/>
    </source>
</evidence>
<dbReference type="InterPro" id="IPR000594">
    <property type="entry name" value="ThiF_NAD_FAD-bd"/>
</dbReference>
<feature type="domain" description="THIF-type NAD/FAD binding fold" evidence="14">
    <location>
        <begin position="5"/>
        <end position="442"/>
    </location>
</feature>
<dbReference type="GO" id="GO:0019948">
    <property type="term" value="F:SUMO activating enzyme activity"/>
    <property type="evidence" value="ECO:0007669"/>
    <property type="project" value="UniProtKB-UniRule"/>
</dbReference>